<sequence>MDQLCGQSIDSQSLQHHTCDWVVKSIVKAMPAELIRAIDKLEKCILPLT</sequence>
<accession>A2CAY0</accession>
<dbReference type="KEGG" id="pmf:P9303_18981"/>
<gene>
    <name evidence="1" type="ordered locus">P9303_18981</name>
</gene>
<dbReference type="AlphaFoldDB" id="A2CAY0"/>
<evidence type="ECO:0000313" key="2">
    <source>
        <dbReference type="Proteomes" id="UP000002274"/>
    </source>
</evidence>
<evidence type="ECO:0000313" key="1">
    <source>
        <dbReference type="EMBL" id="ABM78640.1"/>
    </source>
</evidence>
<dbReference type="STRING" id="59922.P9303_18981"/>
<dbReference type="Proteomes" id="UP000002274">
    <property type="component" value="Chromosome"/>
</dbReference>
<name>A2CAY0_PROM3</name>
<dbReference type="HOGENOM" id="CLU_3139463_0_0_3"/>
<dbReference type="EMBL" id="CP000554">
    <property type="protein sequence ID" value="ABM78640.1"/>
    <property type="molecule type" value="Genomic_DNA"/>
</dbReference>
<proteinExistence type="predicted"/>
<protein>
    <submittedName>
        <fullName evidence="1">Uncharacterized protein</fullName>
    </submittedName>
</protein>
<organism evidence="1 2">
    <name type="scientific">Prochlorococcus marinus (strain MIT 9303)</name>
    <dbReference type="NCBI Taxonomy" id="59922"/>
    <lineage>
        <taxon>Bacteria</taxon>
        <taxon>Bacillati</taxon>
        <taxon>Cyanobacteriota</taxon>
        <taxon>Cyanophyceae</taxon>
        <taxon>Synechococcales</taxon>
        <taxon>Prochlorococcaceae</taxon>
        <taxon>Prochlorococcus</taxon>
    </lineage>
</organism>
<reference evidence="1 2" key="1">
    <citation type="journal article" date="2007" name="PLoS Genet.">
        <title>Patterns and implications of gene gain and loss in the evolution of Prochlorococcus.</title>
        <authorList>
            <person name="Kettler G.C."/>
            <person name="Martiny A.C."/>
            <person name="Huang K."/>
            <person name="Zucker J."/>
            <person name="Coleman M.L."/>
            <person name="Rodrigue S."/>
            <person name="Chen F."/>
            <person name="Lapidus A."/>
            <person name="Ferriera S."/>
            <person name="Johnson J."/>
            <person name="Steglich C."/>
            <person name="Church G.M."/>
            <person name="Richardson P."/>
            <person name="Chisholm S.W."/>
        </authorList>
    </citation>
    <scope>NUCLEOTIDE SEQUENCE [LARGE SCALE GENOMIC DNA]</scope>
    <source>
        <strain evidence="1 2">MIT 9303</strain>
    </source>
</reference>